<proteinExistence type="inferred from homology"/>
<dbReference type="GO" id="GO:0045892">
    <property type="term" value="P:negative regulation of DNA-templated transcription"/>
    <property type="evidence" value="ECO:0007669"/>
    <property type="project" value="InterPro"/>
</dbReference>
<dbReference type="InterPro" id="IPR036390">
    <property type="entry name" value="WH_DNA-bd_sf"/>
</dbReference>
<dbReference type="Proteomes" id="UP000019205">
    <property type="component" value="Chromosome"/>
</dbReference>
<reference evidence="5 6" key="1">
    <citation type="journal article" date="2007" name="Proc. Natl. Acad. Sci. U.S.A.">
        <title>Characterization of a marine gammaproteobacterium capable of aerobic anoxygenic photosynthesis.</title>
        <authorList>
            <person name="Fuchs B.M."/>
            <person name="Spring S."/>
            <person name="Teeling H."/>
            <person name="Quast C."/>
            <person name="Wulf J."/>
            <person name="Schattenhofer M."/>
            <person name="Yan S."/>
            <person name="Ferriera S."/>
            <person name="Johnson J."/>
            <person name="Glockner F.O."/>
            <person name="Amann R."/>
        </authorList>
    </citation>
    <scope>NUCLEOTIDE SEQUENCE [LARGE SCALE GENOMIC DNA]</scope>
    <source>
        <strain evidence="5">KT71</strain>
    </source>
</reference>
<dbReference type="eggNOG" id="COG3682">
    <property type="taxonomic scope" value="Bacteria"/>
</dbReference>
<keyword evidence="6" id="KW-1185">Reference proteome</keyword>
<gene>
    <name evidence="5" type="ORF">KT71_13494</name>
</gene>
<dbReference type="STRING" id="314285.KT71_13494"/>
<dbReference type="HOGENOM" id="CLU_119090_1_2_6"/>
<dbReference type="PIRSF" id="PIRSF019455">
    <property type="entry name" value="CopR_AtkY"/>
    <property type="match status" value="1"/>
</dbReference>
<dbReference type="Gene3D" id="1.10.10.10">
    <property type="entry name" value="Winged helix-like DNA-binding domain superfamily/Winged helix DNA-binding domain"/>
    <property type="match status" value="1"/>
</dbReference>
<keyword evidence="3" id="KW-0238">DNA-binding</keyword>
<keyword evidence="2" id="KW-0805">Transcription regulation</keyword>
<dbReference type="SUPFAM" id="SSF46785">
    <property type="entry name" value="Winged helix' DNA-binding domain"/>
    <property type="match status" value="1"/>
</dbReference>
<dbReference type="RefSeq" id="WP_023659700.1">
    <property type="nucleotide sequence ID" value="NZ_CM002299.1"/>
</dbReference>
<dbReference type="GO" id="GO:0003677">
    <property type="term" value="F:DNA binding"/>
    <property type="evidence" value="ECO:0007669"/>
    <property type="project" value="UniProtKB-KW"/>
</dbReference>
<evidence type="ECO:0000256" key="3">
    <source>
        <dbReference type="ARBA" id="ARBA00023125"/>
    </source>
</evidence>
<dbReference type="InterPro" id="IPR036388">
    <property type="entry name" value="WH-like_DNA-bd_sf"/>
</dbReference>
<dbReference type="InterPro" id="IPR005650">
    <property type="entry name" value="BlaI_family"/>
</dbReference>
<dbReference type="EMBL" id="AAOA02000001">
    <property type="protein sequence ID" value="EAQ95670.2"/>
    <property type="molecule type" value="Genomic_DNA"/>
</dbReference>
<evidence type="ECO:0000313" key="6">
    <source>
        <dbReference type="Proteomes" id="UP000019205"/>
    </source>
</evidence>
<evidence type="ECO:0000313" key="5">
    <source>
        <dbReference type="EMBL" id="EAQ95670.2"/>
    </source>
</evidence>
<dbReference type="OrthoDB" id="2989615at2"/>
<accession>A4AE99</accession>
<name>A4AE99_9GAMM</name>
<evidence type="ECO:0000256" key="4">
    <source>
        <dbReference type="ARBA" id="ARBA00023163"/>
    </source>
</evidence>
<comment type="similarity">
    <text evidence="1">Belongs to the BlaI transcriptional regulatory family.</text>
</comment>
<protein>
    <submittedName>
        <fullName evidence="5">Putative transcriptional regulator</fullName>
    </submittedName>
</protein>
<comment type="caution">
    <text evidence="5">The sequence shown here is derived from an EMBL/GenBank/DDBJ whole genome shotgun (WGS) entry which is preliminary data.</text>
</comment>
<sequence>MILGDLEKQVLQYLWSVPEADAKQAHSALTKSRGGTLNTIQSTLDRLFKKALLSREKRGHAYQYRARLGRDELMARLIQDVTCDFLGKGEHSLIAAFSSVSVNLDDEKLTQLEELIQLQRQLRSQENSDAD</sequence>
<organism evidence="5 6">
    <name type="scientific">Congregibacter litoralis KT71</name>
    <dbReference type="NCBI Taxonomy" id="314285"/>
    <lineage>
        <taxon>Bacteria</taxon>
        <taxon>Pseudomonadati</taxon>
        <taxon>Pseudomonadota</taxon>
        <taxon>Gammaproteobacteria</taxon>
        <taxon>Cellvibrionales</taxon>
        <taxon>Halieaceae</taxon>
        <taxon>Congregibacter</taxon>
    </lineage>
</organism>
<keyword evidence="4" id="KW-0804">Transcription</keyword>
<dbReference type="Pfam" id="PF03965">
    <property type="entry name" value="Penicillinase_R"/>
    <property type="match status" value="1"/>
</dbReference>
<evidence type="ECO:0000256" key="2">
    <source>
        <dbReference type="ARBA" id="ARBA00023015"/>
    </source>
</evidence>
<reference evidence="5 6" key="2">
    <citation type="journal article" date="2009" name="PLoS ONE">
        <title>The photosynthetic apparatus and its regulation in the aerobic gammaproteobacterium Congregibacter litoralis gen. nov., sp. nov.</title>
        <authorList>
            <person name="Spring S."/>
            <person name="Lunsdorf H."/>
            <person name="Fuchs B.M."/>
            <person name="Tindall B.J."/>
        </authorList>
    </citation>
    <scope>NUCLEOTIDE SEQUENCE [LARGE SCALE GENOMIC DNA]</scope>
    <source>
        <strain evidence="5">KT71</strain>
    </source>
</reference>
<evidence type="ECO:0000256" key="1">
    <source>
        <dbReference type="ARBA" id="ARBA00011046"/>
    </source>
</evidence>
<dbReference type="AlphaFoldDB" id="A4AE99"/>